<sequence length="138" mass="15930">MRNRWLKDQIEYWSNLPSSAKPCQHRLQNDILESYIELDTVLELGWNQKATNAEYPFIAPIYTYLVRALHAVVHTDPIRLDANAVRLLAACNLAVLFNAMNMQLDLNDASNTVIPEAMRSLRYNAKWCINTLQDPQKN</sequence>
<dbReference type="Proteomes" id="UP000037239">
    <property type="component" value="Unassembled WGS sequence"/>
</dbReference>
<evidence type="ECO:0000313" key="1">
    <source>
        <dbReference type="EMBL" id="KOA48433.1"/>
    </source>
</evidence>
<comment type="caution">
    <text evidence="1">The sequence shown here is derived from an EMBL/GenBank/DDBJ whole genome shotgun (WGS) entry which is preliminary data.</text>
</comment>
<dbReference type="EMBL" id="AWFK01000015">
    <property type="protein sequence ID" value="KOA48433.1"/>
    <property type="molecule type" value="Genomic_DNA"/>
</dbReference>
<evidence type="ECO:0000313" key="2">
    <source>
        <dbReference type="Proteomes" id="UP000037239"/>
    </source>
</evidence>
<name>A0AB34T7V2_9BIFI</name>
<proteinExistence type="predicted"/>
<protein>
    <recommendedName>
        <fullName evidence="3">Transcriptional regulator</fullName>
    </recommendedName>
</protein>
<organism evidence="1 2">
    <name type="scientific">Bifidobacterium animalis subsp. animalis MCC 0483</name>
    <dbReference type="NCBI Taxonomy" id="1365955"/>
    <lineage>
        <taxon>Bacteria</taxon>
        <taxon>Bacillati</taxon>
        <taxon>Actinomycetota</taxon>
        <taxon>Actinomycetes</taxon>
        <taxon>Bifidobacteriales</taxon>
        <taxon>Bifidobacteriaceae</taxon>
        <taxon>Bifidobacterium</taxon>
    </lineage>
</organism>
<accession>A0AB34T7V2</accession>
<evidence type="ECO:0008006" key="3">
    <source>
        <dbReference type="Google" id="ProtNLM"/>
    </source>
</evidence>
<dbReference type="AlphaFoldDB" id="A0AB34T7V2"/>
<reference evidence="1 2" key="1">
    <citation type="journal article" date="2015" name="Int J Genomics">
        <title>Comparative Genomics Revealed Genetic Diversity and Species/Strain-Level Differences in Carbohydrate Metabolism of Three Probiotic Bifidobacterial Species.</title>
        <authorList>
            <person name="Odamaki T."/>
            <person name="Horigome A."/>
            <person name="Sugahara H."/>
            <person name="Hashikura N."/>
            <person name="Minami J."/>
            <person name="Xiao J.Z."/>
            <person name="Abe F."/>
        </authorList>
    </citation>
    <scope>NUCLEOTIDE SEQUENCE [LARGE SCALE GENOMIC DNA]</scope>
    <source>
        <strain evidence="1 2">MCC 0483</strain>
    </source>
</reference>
<gene>
    <name evidence="1" type="ORF">BAAM0483_08080</name>
</gene>